<protein>
    <submittedName>
        <fullName evidence="2">Uncharacterized protein</fullName>
    </submittedName>
</protein>
<feature type="compositionally biased region" description="Polar residues" evidence="1">
    <location>
        <begin position="38"/>
        <end position="51"/>
    </location>
</feature>
<evidence type="ECO:0000313" key="3">
    <source>
        <dbReference type="Proteomes" id="UP001595898"/>
    </source>
</evidence>
<dbReference type="AlphaFoldDB" id="A0ABD5PJ73"/>
<gene>
    <name evidence="2" type="ORF">ACFO5R_00665</name>
</gene>
<feature type="compositionally biased region" description="Basic and acidic residues" evidence="1">
    <location>
        <begin position="1"/>
        <end position="35"/>
    </location>
</feature>
<dbReference type="EMBL" id="JBHSFA010000001">
    <property type="protein sequence ID" value="MFC4540444.1"/>
    <property type="molecule type" value="Genomic_DNA"/>
</dbReference>
<keyword evidence="3" id="KW-1185">Reference proteome</keyword>
<feature type="region of interest" description="Disordered" evidence="1">
    <location>
        <begin position="1"/>
        <end position="57"/>
    </location>
</feature>
<accession>A0ABD5PJ73</accession>
<organism evidence="2 3">
    <name type="scientific">Halosolutus amylolyticus</name>
    <dbReference type="NCBI Taxonomy" id="2932267"/>
    <lineage>
        <taxon>Archaea</taxon>
        <taxon>Methanobacteriati</taxon>
        <taxon>Methanobacteriota</taxon>
        <taxon>Stenosarchaea group</taxon>
        <taxon>Halobacteria</taxon>
        <taxon>Halobacteriales</taxon>
        <taxon>Natrialbaceae</taxon>
        <taxon>Halosolutus</taxon>
    </lineage>
</organism>
<evidence type="ECO:0000256" key="1">
    <source>
        <dbReference type="SAM" id="MobiDB-lite"/>
    </source>
</evidence>
<dbReference type="RefSeq" id="WP_250142489.1">
    <property type="nucleotide sequence ID" value="NZ_JALIQP010000007.1"/>
</dbReference>
<reference evidence="2 3" key="1">
    <citation type="journal article" date="2019" name="Int. J. Syst. Evol. Microbiol.">
        <title>The Global Catalogue of Microorganisms (GCM) 10K type strain sequencing project: providing services to taxonomists for standard genome sequencing and annotation.</title>
        <authorList>
            <consortium name="The Broad Institute Genomics Platform"/>
            <consortium name="The Broad Institute Genome Sequencing Center for Infectious Disease"/>
            <person name="Wu L."/>
            <person name="Ma J."/>
        </authorList>
    </citation>
    <scope>NUCLEOTIDE SEQUENCE [LARGE SCALE GENOMIC DNA]</scope>
    <source>
        <strain evidence="2 3">WLHS5</strain>
    </source>
</reference>
<proteinExistence type="predicted"/>
<sequence length="294" mass="32735">MYNRDSDFEELRPTGEATHMPDDKLSGCGDWEARRQRVASTSTGYPDQQTESENKCRSCGASIPTSQTKCRFCLTNHLDGTSDESPTSDTEWILLHVVHLLVEASTFYNAVAKGTVAATLLTKADRDPAVDNCQLIYDLDAEPAAQLVDKWPSLPEAVRATSESGEQLLTAARERTGQTDSTHLRNEGAHTTFLYDEGGYDICVEGRLTALLESAENDVWLVPAIALQRSVDDEHLEDRQPSAPSKTRLECRKCGRKTDHQFQELEAVPNDEWSGQPMWECQVCQSPRYGPNPQ</sequence>
<comment type="caution">
    <text evidence="2">The sequence shown here is derived from an EMBL/GenBank/DDBJ whole genome shotgun (WGS) entry which is preliminary data.</text>
</comment>
<dbReference type="Proteomes" id="UP001595898">
    <property type="component" value="Unassembled WGS sequence"/>
</dbReference>
<name>A0ABD5PJ73_9EURY</name>
<evidence type="ECO:0000313" key="2">
    <source>
        <dbReference type="EMBL" id="MFC4540444.1"/>
    </source>
</evidence>